<dbReference type="Pfam" id="PF04480">
    <property type="entry name" value="DUF559"/>
    <property type="match status" value="1"/>
</dbReference>
<dbReference type="InterPro" id="IPR007569">
    <property type="entry name" value="DUF559"/>
</dbReference>
<proteinExistence type="predicted"/>
<reference evidence="2 3" key="1">
    <citation type="submission" date="2017-06" db="EMBL/GenBank/DDBJ databases">
        <authorList>
            <person name="Kim H.J."/>
            <person name="Triplett B.A."/>
        </authorList>
    </citation>
    <scope>NUCLEOTIDE SEQUENCE [LARGE SCALE GENOMIC DNA]</scope>
    <source>
        <strain evidence="2 3">CGMCC 4.5593</strain>
    </source>
</reference>
<dbReference type="Proteomes" id="UP000198362">
    <property type="component" value="Unassembled WGS sequence"/>
</dbReference>
<dbReference type="AlphaFoldDB" id="A0A239PC96"/>
<gene>
    <name evidence="2" type="ORF">SAMN05421812_117160</name>
</gene>
<organism evidence="2 3">
    <name type="scientific">Asanoa hainanensis</name>
    <dbReference type="NCBI Taxonomy" id="560556"/>
    <lineage>
        <taxon>Bacteria</taxon>
        <taxon>Bacillati</taxon>
        <taxon>Actinomycetota</taxon>
        <taxon>Actinomycetes</taxon>
        <taxon>Micromonosporales</taxon>
        <taxon>Micromonosporaceae</taxon>
        <taxon>Asanoa</taxon>
    </lineage>
</organism>
<dbReference type="Gene3D" id="3.40.960.10">
    <property type="entry name" value="VSR Endonuclease"/>
    <property type="match status" value="1"/>
</dbReference>
<accession>A0A239PC96</accession>
<feature type="domain" description="DUF559" evidence="1">
    <location>
        <begin position="165"/>
        <end position="246"/>
    </location>
</feature>
<name>A0A239PC96_9ACTN</name>
<evidence type="ECO:0000259" key="1">
    <source>
        <dbReference type="Pfam" id="PF04480"/>
    </source>
</evidence>
<evidence type="ECO:0000313" key="3">
    <source>
        <dbReference type="Proteomes" id="UP000198362"/>
    </source>
</evidence>
<protein>
    <recommendedName>
        <fullName evidence="1">DUF559 domain-containing protein</fullName>
    </recommendedName>
</protein>
<dbReference type="EMBL" id="FZPH01000017">
    <property type="protein sequence ID" value="SNT64641.1"/>
    <property type="molecule type" value="Genomic_DNA"/>
</dbReference>
<keyword evidence="3" id="KW-1185">Reference proteome</keyword>
<sequence length="252" mass="28556">MFVDSARAADVEVRRRAAIAYARGTGALSFTTALAVWGLWEDEETVHVTVPRSSAFRSRAWVMMHRPRAELDAVTRQAFSVTRLDQTLVDAWSILPSARRREPVIRAINERMTTVGRVRVALDGARRLNGLHEFRQLVRLLAQGCRSELEIWGHDNVFTGPGMPRFARQFPITLGGRTVYLDVFAEPERVDFELDGFSTHGDPRQREADLRRDAALAAQGILVVRFTRRRLLSEPIAVRTEILAILCARQRP</sequence>
<evidence type="ECO:0000313" key="2">
    <source>
        <dbReference type="EMBL" id="SNT64641.1"/>
    </source>
</evidence>